<reference evidence="1" key="2">
    <citation type="submission" date="2018-05" db="EMBL/GenBank/DDBJ databases">
        <title>OgluRS3 (Oryza glumaepatula Reference Sequence Version 3).</title>
        <authorList>
            <person name="Zhang J."/>
            <person name="Kudrna D."/>
            <person name="Lee S."/>
            <person name="Talag J."/>
            <person name="Welchert J."/>
            <person name="Wing R.A."/>
        </authorList>
    </citation>
    <scope>NUCLEOTIDE SEQUENCE [LARGE SCALE GENOMIC DNA]</scope>
</reference>
<dbReference type="HOGENOM" id="CLU_2376259_0_0_1"/>
<evidence type="ECO:0000313" key="2">
    <source>
        <dbReference type="Proteomes" id="UP000026961"/>
    </source>
</evidence>
<organism evidence="1">
    <name type="scientific">Oryza glumipatula</name>
    <dbReference type="NCBI Taxonomy" id="40148"/>
    <lineage>
        <taxon>Eukaryota</taxon>
        <taxon>Viridiplantae</taxon>
        <taxon>Streptophyta</taxon>
        <taxon>Embryophyta</taxon>
        <taxon>Tracheophyta</taxon>
        <taxon>Spermatophyta</taxon>
        <taxon>Magnoliopsida</taxon>
        <taxon>Liliopsida</taxon>
        <taxon>Poales</taxon>
        <taxon>Poaceae</taxon>
        <taxon>BOP clade</taxon>
        <taxon>Oryzoideae</taxon>
        <taxon>Oryzeae</taxon>
        <taxon>Oryzinae</taxon>
        <taxon>Oryza</taxon>
    </lineage>
</organism>
<sequence>MAISRMPSLLQLSSSYALPREHSRVVVGAAPTRRCNYCMPPLLHPRTVVAEALSSASLTCRRCSTRMPPPQLSRAIAAEALCVRRLRSSRQALSP</sequence>
<dbReference type="EnsemblPlants" id="OGLUM12G07040.1">
    <property type="protein sequence ID" value="OGLUM12G07040.1"/>
    <property type="gene ID" value="OGLUM12G07040"/>
</dbReference>
<evidence type="ECO:0000313" key="1">
    <source>
        <dbReference type="EnsemblPlants" id="OGLUM12G07040.1"/>
    </source>
</evidence>
<reference evidence="1" key="1">
    <citation type="submission" date="2015-04" db="UniProtKB">
        <authorList>
            <consortium name="EnsemblPlants"/>
        </authorList>
    </citation>
    <scope>IDENTIFICATION</scope>
</reference>
<proteinExistence type="predicted"/>
<accession>A0A0E0BQB6</accession>
<protein>
    <submittedName>
        <fullName evidence="1">Uncharacterized protein</fullName>
    </submittedName>
</protein>
<dbReference type="Gramene" id="OGLUM12G07040.1">
    <property type="protein sequence ID" value="OGLUM12G07040.1"/>
    <property type="gene ID" value="OGLUM12G07040"/>
</dbReference>
<dbReference type="Proteomes" id="UP000026961">
    <property type="component" value="Chromosome 12"/>
</dbReference>
<keyword evidence="2" id="KW-1185">Reference proteome</keyword>
<dbReference type="AlphaFoldDB" id="A0A0E0BQB6"/>
<name>A0A0E0BQB6_9ORYZ</name>